<feature type="domain" description="Glycosyl hydrolase family 31 C-terminal" evidence="8">
    <location>
        <begin position="620"/>
        <end position="713"/>
    </location>
</feature>
<dbReference type="InterPro" id="IPR011013">
    <property type="entry name" value="Gal_mutarotase_sf_dom"/>
</dbReference>
<dbReference type="GO" id="GO:0005506">
    <property type="term" value="F:iron ion binding"/>
    <property type="evidence" value="ECO:0007669"/>
    <property type="project" value="InterPro"/>
</dbReference>
<proteinExistence type="inferred from homology"/>
<evidence type="ECO:0000259" key="8">
    <source>
        <dbReference type="Pfam" id="PF21365"/>
    </source>
</evidence>
<dbReference type="EMBL" id="JAAOAK010000185">
    <property type="protein sequence ID" value="KAF5684205.1"/>
    <property type="molecule type" value="Genomic_DNA"/>
</dbReference>
<comment type="catalytic activity">
    <reaction evidence="1">
        <text>Hydrolysis of terminal, non-reducing (1-&gt;4)-linked alpha-D-glucose residues with release of alpha-D-glucose.</text>
        <dbReference type="EC" id="3.2.1.20"/>
    </reaction>
</comment>
<keyword evidence="10" id="KW-1185">Reference proteome</keyword>
<comment type="caution">
    <text evidence="9">The sequence shown here is derived from an EMBL/GenBank/DDBJ whole genome shotgun (WGS) entry which is preliminary data.</text>
</comment>
<name>A0A8H5U595_9HYPO</name>
<protein>
    <recommendedName>
        <fullName evidence="3">alpha-glucosidase</fullName>
        <ecNumber evidence="3">3.2.1.20</ecNumber>
    </recommendedName>
</protein>
<comment type="similarity">
    <text evidence="2 4">Belongs to the glycosyl hydrolase 31 family.</text>
</comment>
<dbReference type="Gene3D" id="1.10.630.10">
    <property type="entry name" value="Cytochrome P450"/>
    <property type="match status" value="1"/>
</dbReference>
<feature type="region of interest" description="Disordered" evidence="5">
    <location>
        <begin position="54"/>
        <end position="83"/>
    </location>
</feature>
<keyword evidence="4" id="KW-0326">Glycosidase</keyword>
<organism evidence="9 10">
    <name type="scientific">Fusarium denticulatum</name>
    <dbReference type="NCBI Taxonomy" id="48507"/>
    <lineage>
        <taxon>Eukaryota</taxon>
        <taxon>Fungi</taxon>
        <taxon>Dikarya</taxon>
        <taxon>Ascomycota</taxon>
        <taxon>Pezizomycotina</taxon>
        <taxon>Sordariomycetes</taxon>
        <taxon>Hypocreomycetidae</taxon>
        <taxon>Hypocreales</taxon>
        <taxon>Nectriaceae</taxon>
        <taxon>Fusarium</taxon>
        <taxon>Fusarium fujikuroi species complex</taxon>
    </lineage>
</organism>
<sequence length="1011" mass="113015">MPQRERIPSSWTVEAAGKDSTKPSVHLRCNDATLPFEFNFEAVRPNVFRTTFTSATHPLPPRPSVPRAETKLDGAQPKVTSTDKGTKIQIGDVIANVDYAGETPLLSVGFDGQPPILQDLDNRSYAVNGDGVAHYTQYNRKTFHVGLGEKAAPMDLSGRRFQISATDSFGYDAHRTDPLYKNIPLLINATPQGCVAMFSTSHTRGEYSIGSEMDGMWGFYKVYRQDFGGLEEYIITGKTLKEVVQTYADLAGYPLLVPRWAFGYLSGGMKYSMLDDPPAGEALIELAHKMKEHDIPCSAYQMSSGYTVAEQHPKNRHVFTWNRHRFPDPEDWIKEFHKLGMRTIANVKPYLVSSHPEYQKLKDAGGLFLDPHTKEPAVTKLWSAGGGERANGGHIDFTSEAGYNWWYNGIKKLAEEGIDCMWNDNNEYTIPDDEWECALNVSKDVLEVPEGLEKRPQVGLWGRSLHTELNGKASHDALLAVNPDSRPFVLTRSATAGTMRYACSSWSGDNTTSWDSMRGSTALGLNAGLSLMHCYGHDIGGFEGPQPDPELLLRWVQLGIYSPRFAINCFKTGEDNSIGDVIEPWMHPSITHLVRKTIKRRYALIPYIYSLSLESHQTASPPQRWIGWGYESDPEVWKLLDGEKQYWLGDSMLVGGVFEAGASKVKFYLPKASDDDEGYLNLNAPYQYLEAGQWVDLDVEWHGAGIPVLGKVGRAVAVGRDVQVLSPGEKENVANLPLDDYRGVEIFPPQKASRDGKWHETTWYEDDGTSVSTKNKISSYTIAYSATESEIKVKFSKDESSGFQAPWKSLVVILPFGDLRKVVGEDKEVVDLGLSVEGKEQYELNKVNQGLELVKIVGQSEWLVALFDKAYANSWIRENYWPATMDKFLKVYEKLQREIDEADQAGRLSEYVTYQKSLKLPYFQATLEEAMRMHPAVGFPLEGYVPDGGAQVCGHSLPAGTNVSTSAPLMHMDKGVFGHDAQVFRPERWLEALPEQLSLTDRIFIPFGHGS</sequence>
<evidence type="ECO:0000313" key="10">
    <source>
        <dbReference type="Proteomes" id="UP000562682"/>
    </source>
</evidence>
<dbReference type="GO" id="GO:0005975">
    <property type="term" value="P:carbohydrate metabolic process"/>
    <property type="evidence" value="ECO:0007669"/>
    <property type="project" value="InterPro"/>
</dbReference>
<feature type="region of interest" description="Disordered" evidence="5">
    <location>
        <begin position="1"/>
        <end position="23"/>
    </location>
</feature>
<accession>A0A8H5U595</accession>
<dbReference type="InterPro" id="IPR048395">
    <property type="entry name" value="Glyco_hydro_31_C"/>
</dbReference>
<keyword evidence="4" id="KW-0378">Hydrolase</keyword>
<dbReference type="AlphaFoldDB" id="A0A8H5U595"/>
<dbReference type="GO" id="GO:0020037">
    <property type="term" value="F:heme binding"/>
    <property type="evidence" value="ECO:0007669"/>
    <property type="project" value="InterPro"/>
</dbReference>
<dbReference type="InterPro" id="IPR036396">
    <property type="entry name" value="Cyt_P450_sf"/>
</dbReference>
<evidence type="ECO:0000259" key="6">
    <source>
        <dbReference type="Pfam" id="PF01055"/>
    </source>
</evidence>
<feature type="domain" description="Glycoside hydrolase family 31 N-terminal" evidence="7">
    <location>
        <begin position="38"/>
        <end position="198"/>
    </location>
</feature>
<evidence type="ECO:0000313" key="9">
    <source>
        <dbReference type="EMBL" id="KAF5684205.1"/>
    </source>
</evidence>
<evidence type="ECO:0000256" key="5">
    <source>
        <dbReference type="SAM" id="MobiDB-lite"/>
    </source>
</evidence>
<dbReference type="GO" id="GO:0004497">
    <property type="term" value="F:monooxygenase activity"/>
    <property type="evidence" value="ECO:0007669"/>
    <property type="project" value="InterPro"/>
</dbReference>
<dbReference type="Gene3D" id="2.60.40.1760">
    <property type="entry name" value="glycosyl hydrolase (family 31)"/>
    <property type="match status" value="1"/>
</dbReference>
<dbReference type="Gene3D" id="3.20.20.80">
    <property type="entry name" value="Glycosidases"/>
    <property type="match status" value="1"/>
</dbReference>
<dbReference type="GO" id="GO:0030246">
    <property type="term" value="F:carbohydrate binding"/>
    <property type="evidence" value="ECO:0007669"/>
    <property type="project" value="InterPro"/>
</dbReference>
<reference evidence="9 10" key="1">
    <citation type="submission" date="2020-05" db="EMBL/GenBank/DDBJ databases">
        <title>Identification and distribution of gene clusters putatively required for synthesis of sphingolipid metabolism inhibitors in phylogenetically diverse species of the filamentous fungus Fusarium.</title>
        <authorList>
            <person name="Kim H.-S."/>
            <person name="Busman M."/>
            <person name="Brown D.W."/>
            <person name="Divon H."/>
            <person name="Uhlig S."/>
            <person name="Proctor R.H."/>
        </authorList>
    </citation>
    <scope>NUCLEOTIDE SEQUENCE [LARGE SCALE GENOMIC DNA]</scope>
    <source>
        <strain evidence="9 10">NRRL 25311</strain>
    </source>
</reference>
<dbReference type="InterPro" id="IPR001128">
    <property type="entry name" value="Cyt_P450"/>
</dbReference>
<dbReference type="GO" id="GO:0004558">
    <property type="term" value="F:alpha-1,4-glucosidase activity"/>
    <property type="evidence" value="ECO:0007669"/>
    <property type="project" value="UniProtKB-EC"/>
</dbReference>
<dbReference type="CDD" id="cd14752">
    <property type="entry name" value="GH31_N"/>
    <property type="match status" value="1"/>
</dbReference>
<evidence type="ECO:0000256" key="1">
    <source>
        <dbReference type="ARBA" id="ARBA00001657"/>
    </source>
</evidence>
<dbReference type="PANTHER" id="PTHR22762">
    <property type="entry name" value="ALPHA-GLUCOSIDASE"/>
    <property type="match status" value="1"/>
</dbReference>
<dbReference type="Pfam" id="PF21365">
    <property type="entry name" value="Glyco_hydro_31_3rd"/>
    <property type="match status" value="1"/>
</dbReference>
<dbReference type="Pfam" id="PF13802">
    <property type="entry name" value="Gal_mutarotas_2"/>
    <property type="match status" value="1"/>
</dbReference>
<dbReference type="Pfam" id="PF01055">
    <property type="entry name" value="Glyco_hydro_31_2nd"/>
    <property type="match status" value="1"/>
</dbReference>
<dbReference type="GO" id="GO:0016705">
    <property type="term" value="F:oxidoreductase activity, acting on paired donors, with incorporation or reduction of molecular oxygen"/>
    <property type="evidence" value="ECO:0007669"/>
    <property type="project" value="InterPro"/>
</dbReference>
<dbReference type="SUPFAM" id="SSF74650">
    <property type="entry name" value="Galactose mutarotase-like"/>
    <property type="match status" value="1"/>
</dbReference>
<dbReference type="Proteomes" id="UP000562682">
    <property type="component" value="Unassembled WGS sequence"/>
</dbReference>
<dbReference type="Pfam" id="PF00067">
    <property type="entry name" value="p450"/>
    <property type="match status" value="1"/>
</dbReference>
<dbReference type="EC" id="3.2.1.20" evidence="3"/>
<dbReference type="SUPFAM" id="SSF51445">
    <property type="entry name" value="(Trans)glycosidases"/>
    <property type="match status" value="1"/>
</dbReference>
<evidence type="ECO:0000256" key="4">
    <source>
        <dbReference type="RuleBase" id="RU361185"/>
    </source>
</evidence>
<dbReference type="PANTHER" id="PTHR22762:SF165">
    <property type="entry name" value="PUTATIVE (AFU_ORTHOLOGUE AFUA_1G06560)-RELATED"/>
    <property type="match status" value="1"/>
</dbReference>
<dbReference type="InterPro" id="IPR017853">
    <property type="entry name" value="GH"/>
</dbReference>
<dbReference type="SUPFAM" id="SSF48264">
    <property type="entry name" value="Cytochrome P450"/>
    <property type="match status" value="1"/>
</dbReference>
<gene>
    <name evidence="9" type="ORF">FDENT_6846</name>
</gene>
<evidence type="ECO:0000256" key="3">
    <source>
        <dbReference type="ARBA" id="ARBA00012741"/>
    </source>
</evidence>
<feature type="domain" description="Glycoside hydrolase family 31 TIM barrel" evidence="6">
    <location>
        <begin position="254"/>
        <end position="611"/>
    </location>
</feature>
<evidence type="ECO:0000256" key="2">
    <source>
        <dbReference type="ARBA" id="ARBA00007806"/>
    </source>
</evidence>
<dbReference type="InterPro" id="IPR025887">
    <property type="entry name" value="Glyco_hydro_31_N_dom"/>
</dbReference>
<evidence type="ECO:0000259" key="7">
    <source>
        <dbReference type="Pfam" id="PF13802"/>
    </source>
</evidence>
<dbReference type="InterPro" id="IPR000322">
    <property type="entry name" value="Glyco_hydro_31_TIM"/>
</dbReference>